<feature type="region of interest" description="Disordered" evidence="1">
    <location>
        <begin position="1"/>
        <end position="41"/>
    </location>
</feature>
<evidence type="ECO:0000313" key="2">
    <source>
        <dbReference type="EMBL" id="ARN82213.1"/>
    </source>
</evidence>
<dbReference type="InterPro" id="IPR011990">
    <property type="entry name" value="TPR-like_helical_dom_sf"/>
</dbReference>
<dbReference type="STRING" id="655015.B1812_15220"/>
<evidence type="ECO:0008006" key="4">
    <source>
        <dbReference type="Google" id="ProtNLM"/>
    </source>
</evidence>
<dbReference type="SUPFAM" id="SSF81901">
    <property type="entry name" value="HCP-like"/>
    <property type="match status" value="1"/>
</dbReference>
<feature type="region of interest" description="Disordered" evidence="1">
    <location>
        <begin position="408"/>
        <end position="430"/>
    </location>
</feature>
<dbReference type="EMBL" id="CP019948">
    <property type="protein sequence ID" value="ARN82213.1"/>
    <property type="molecule type" value="Genomic_DNA"/>
</dbReference>
<dbReference type="InterPro" id="IPR050767">
    <property type="entry name" value="Sel1_AlgK"/>
</dbReference>
<gene>
    <name evidence="2" type="ORF">B1812_15220</name>
</gene>
<dbReference type="SMART" id="SM00671">
    <property type="entry name" value="SEL1"/>
    <property type="match status" value="4"/>
</dbReference>
<sequence>MIDLKKARFDRSKRPSFEHAPRDHARVETDGTDQPKPIKGLHWPVASLNKTIRDVESRITKELRDGIASHDPAPLLHDLKTEVTQVQSRLDKLNERIELLCAPPARRSDREVVSTPPKDVNALEILLVELAEKIDTAITDRPMGAGVFASADTLTLMEERRYPSTLIGSFGQGEATFRQDIAEFGPSAERLSDGPTIQDMGMSFAQRPVFRAETQSRAFHARVKWTISDREATTPGSVRTTLMEAARRAMQRSVVEIKSMQGRSFPDHELWAGPDAEGTRPSRTPWRDRLSGMPSLPRTAVFGIAGALLVFGGYSLSRPGAIGSNVASPKAPERVLMAAFPLSVGRSEAPIGGLSFGMDRANAAESLTPSLGRGLSRPETERSGGFGSTAPLQYSVARLPVDDRASAAGGWSAWDPQKSEGAPNVGSNTSEADVRALAAQGDPRAQYELATRLLMRQEKGPDAKDAADWLEKAASQGFALAQLRLGILYGKGVGVNRDYAAARKWFQAAAENGNALAMHNLAVLISDGHGRKPDPAAANAWFRKAAELGVLDSQYNLGLDYMQGLGVERDLVQSYAWFATAAAAGDAKASRKRKEVAALLDPEELDTARILADRLKQKQASLPAGD</sequence>
<evidence type="ECO:0000256" key="1">
    <source>
        <dbReference type="SAM" id="MobiDB-lite"/>
    </source>
</evidence>
<dbReference type="InterPro" id="IPR006597">
    <property type="entry name" value="Sel1-like"/>
</dbReference>
<dbReference type="PANTHER" id="PTHR11102:SF160">
    <property type="entry name" value="ERAD-ASSOCIATED E3 UBIQUITIN-PROTEIN LIGASE COMPONENT HRD3"/>
    <property type="match status" value="1"/>
</dbReference>
<evidence type="ECO:0000313" key="3">
    <source>
        <dbReference type="Proteomes" id="UP000193978"/>
    </source>
</evidence>
<protein>
    <recommendedName>
        <fullName evidence="4">Sel1 repeat family protein</fullName>
    </recommendedName>
</protein>
<proteinExistence type="predicted"/>
<feature type="compositionally biased region" description="Basic and acidic residues" evidence="1">
    <location>
        <begin position="277"/>
        <end position="288"/>
    </location>
</feature>
<feature type="region of interest" description="Disordered" evidence="1">
    <location>
        <begin position="368"/>
        <end position="387"/>
    </location>
</feature>
<dbReference type="Proteomes" id="UP000193978">
    <property type="component" value="Chromosome"/>
</dbReference>
<name>A0A1W6MXB5_9HYPH</name>
<feature type="region of interest" description="Disordered" evidence="1">
    <location>
        <begin position="266"/>
        <end position="288"/>
    </location>
</feature>
<dbReference type="Pfam" id="PF08238">
    <property type="entry name" value="Sel1"/>
    <property type="match status" value="4"/>
</dbReference>
<reference evidence="2 3" key="1">
    <citation type="submission" date="2017-02" db="EMBL/GenBank/DDBJ databases">
        <authorList>
            <person name="Peterson S.W."/>
        </authorList>
    </citation>
    <scope>NUCLEOTIDE SEQUENCE [LARGE SCALE GENOMIC DNA]</scope>
    <source>
        <strain evidence="2 3">S285</strain>
    </source>
</reference>
<feature type="compositionally biased region" description="Basic and acidic residues" evidence="1">
    <location>
        <begin position="1"/>
        <end position="29"/>
    </location>
</feature>
<dbReference type="Gene3D" id="1.25.40.10">
    <property type="entry name" value="Tetratricopeptide repeat domain"/>
    <property type="match status" value="1"/>
</dbReference>
<keyword evidence="3" id="KW-1185">Reference proteome</keyword>
<accession>A0A1W6MXB5</accession>
<dbReference type="PANTHER" id="PTHR11102">
    <property type="entry name" value="SEL-1-LIKE PROTEIN"/>
    <property type="match status" value="1"/>
</dbReference>
<dbReference type="KEGG" id="mbry:B1812_15220"/>
<organism evidence="2 3">
    <name type="scientific">Methylocystis bryophila</name>
    <dbReference type="NCBI Taxonomy" id="655015"/>
    <lineage>
        <taxon>Bacteria</taxon>
        <taxon>Pseudomonadati</taxon>
        <taxon>Pseudomonadota</taxon>
        <taxon>Alphaproteobacteria</taxon>
        <taxon>Hyphomicrobiales</taxon>
        <taxon>Methylocystaceae</taxon>
        <taxon>Methylocystis</taxon>
    </lineage>
</organism>
<dbReference type="AlphaFoldDB" id="A0A1W6MXB5"/>